<comment type="caution">
    <text evidence="9">The sequence shown here is derived from an EMBL/GenBank/DDBJ whole genome shotgun (WGS) entry which is preliminary data.</text>
</comment>
<accession>A0ABV3THK6</accession>
<evidence type="ECO:0000256" key="4">
    <source>
        <dbReference type="ARBA" id="ARBA00022475"/>
    </source>
</evidence>
<feature type="transmembrane region" description="Helical" evidence="8">
    <location>
        <begin position="34"/>
        <end position="53"/>
    </location>
</feature>
<comment type="subcellular location">
    <subcellularLocation>
        <location evidence="1">Cell membrane</location>
        <topology evidence="1">Multi-pass membrane protein</topology>
    </subcellularLocation>
</comment>
<evidence type="ECO:0000256" key="6">
    <source>
        <dbReference type="ARBA" id="ARBA00022989"/>
    </source>
</evidence>
<evidence type="ECO:0000313" key="9">
    <source>
        <dbReference type="EMBL" id="MEX1661057.1"/>
    </source>
</evidence>
<dbReference type="NCBIfam" id="NF004812">
    <property type="entry name" value="PRK06161.1"/>
    <property type="match status" value="1"/>
</dbReference>
<dbReference type="Pfam" id="PF04066">
    <property type="entry name" value="MrpF_PhaF"/>
    <property type="match status" value="1"/>
</dbReference>
<evidence type="ECO:0000256" key="3">
    <source>
        <dbReference type="ARBA" id="ARBA00022448"/>
    </source>
</evidence>
<sequence length="89" mass="9680">MITYALIFAIACYSAALLFNLFRVVKAPGVTDRVLALDTMAINAIAMIVLFGIYEGTALFFEASILYAMTGFVATVAFAKFILRGDIIE</sequence>
<evidence type="ECO:0000256" key="7">
    <source>
        <dbReference type="ARBA" id="ARBA00023136"/>
    </source>
</evidence>
<name>A0ABV3THK6_9RHOB</name>
<evidence type="ECO:0000256" key="5">
    <source>
        <dbReference type="ARBA" id="ARBA00022692"/>
    </source>
</evidence>
<dbReference type="RefSeq" id="WP_295532533.1">
    <property type="nucleotide sequence ID" value="NZ_JBFRYC010000002.1"/>
</dbReference>
<comment type="similarity">
    <text evidence="2">Belongs to the CPA3 antiporters (TC 2.A.63) subunit F family.</text>
</comment>
<evidence type="ECO:0000256" key="2">
    <source>
        <dbReference type="ARBA" id="ARBA00009212"/>
    </source>
</evidence>
<feature type="transmembrane region" description="Helical" evidence="8">
    <location>
        <begin position="6"/>
        <end position="22"/>
    </location>
</feature>
<proteinExistence type="inferred from homology"/>
<dbReference type="PANTHER" id="PTHR34702">
    <property type="entry name" value="NA(+)/H(+) ANTIPORTER SUBUNIT F1"/>
    <property type="match status" value="1"/>
</dbReference>
<dbReference type="Proteomes" id="UP001557465">
    <property type="component" value="Unassembled WGS sequence"/>
</dbReference>
<keyword evidence="7 8" id="KW-0472">Membrane</keyword>
<protein>
    <submittedName>
        <fullName evidence="9">K+/H+ antiporter subunit F</fullName>
    </submittedName>
</protein>
<feature type="transmembrane region" description="Helical" evidence="8">
    <location>
        <begin position="65"/>
        <end position="83"/>
    </location>
</feature>
<evidence type="ECO:0000256" key="1">
    <source>
        <dbReference type="ARBA" id="ARBA00004651"/>
    </source>
</evidence>
<keyword evidence="10" id="KW-1185">Reference proteome</keyword>
<dbReference type="InterPro" id="IPR007208">
    <property type="entry name" value="MrpF/PhaF-like"/>
</dbReference>
<organism evidence="9 10">
    <name type="scientific">Thioclava arctica</name>
    <dbReference type="NCBI Taxonomy" id="3238301"/>
    <lineage>
        <taxon>Bacteria</taxon>
        <taxon>Pseudomonadati</taxon>
        <taxon>Pseudomonadota</taxon>
        <taxon>Alphaproteobacteria</taxon>
        <taxon>Rhodobacterales</taxon>
        <taxon>Paracoccaceae</taxon>
        <taxon>Thioclava</taxon>
    </lineage>
</organism>
<dbReference type="PANTHER" id="PTHR34702:SF1">
    <property type="entry name" value="NA(+)_H(+) ANTIPORTER SUBUNIT F"/>
    <property type="match status" value="1"/>
</dbReference>
<keyword evidence="5 8" id="KW-0812">Transmembrane</keyword>
<keyword evidence="3" id="KW-0813">Transport</keyword>
<keyword evidence="4" id="KW-1003">Cell membrane</keyword>
<dbReference type="EMBL" id="JBFRYC010000002">
    <property type="protein sequence ID" value="MEX1661057.1"/>
    <property type="molecule type" value="Genomic_DNA"/>
</dbReference>
<gene>
    <name evidence="9" type="ORF">AB4874_05245</name>
</gene>
<keyword evidence="6 8" id="KW-1133">Transmembrane helix</keyword>
<reference evidence="9 10" key="1">
    <citation type="journal article" date="2011" name="Int. J. Syst. Evol. Microbiol.">
        <title>Zhongshania antarctica gen. nov., sp. nov. and Zhongshania guokunii sp. nov., gammaproteobacteria respectively isolated from coastal attached (fast) ice and surface seawater of the Antarctic.</title>
        <authorList>
            <person name="Li H.J."/>
            <person name="Zhang X.Y."/>
            <person name="Chen C.X."/>
            <person name="Zhang Y.J."/>
            <person name="Gao Z.M."/>
            <person name="Yu Y."/>
            <person name="Chen X.L."/>
            <person name="Chen B."/>
            <person name="Zhang Y.Z."/>
        </authorList>
    </citation>
    <scope>NUCLEOTIDE SEQUENCE [LARGE SCALE GENOMIC DNA]</scope>
    <source>
        <strain evidence="9 10">15-R06ZXC-3</strain>
    </source>
</reference>
<evidence type="ECO:0000256" key="8">
    <source>
        <dbReference type="SAM" id="Phobius"/>
    </source>
</evidence>
<evidence type="ECO:0000313" key="10">
    <source>
        <dbReference type="Proteomes" id="UP001557465"/>
    </source>
</evidence>